<evidence type="ECO:0000256" key="4">
    <source>
        <dbReference type="ARBA" id="ARBA00023186"/>
    </source>
</evidence>
<dbReference type="PANTHER" id="PTHR43087">
    <property type="entry name" value="LYSINE/ARGININE/ORNITHINE TRANSPORT SYSTEM KINASE"/>
    <property type="match status" value="1"/>
</dbReference>
<keyword evidence="2" id="KW-0378">Hydrolase</keyword>
<evidence type="ECO:0000313" key="7">
    <source>
        <dbReference type="Proteomes" id="UP000006876"/>
    </source>
</evidence>
<proteinExistence type="predicted"/>
<reference evidence="6 7" key="1">
    <citation type="journal article" date="2011" name="J. Bacteriol.">
        <title>Complete genome sequence of the haloaromatic acid-degrading bacterium Achromobacter xylosoxidans A8.</title>
        <authorList>
            <person name="Strnad H."/>
            <person name="Ridl J."/>
            <person name="Paces J."/>
            <person name="Kolar M."/>
            <person name="Vlcek C."/>
            <person name="Paces V."/>
        </authorList>
    </citation>
    <scope>NUCLEOTIDE SEQUENCE [LARGE SCALE GENOMIC DNA]</scope>
    <source>
        <strain evidence="6 7">A8</strain>
    </source>
</reference>
<name>E3HLQ0_ACHXA</name>
<protein>
    <submittedName>
        <fullName evidence="6">ArgK family protein</fullName>
    </submittedName>
</protein>
<dbReference type="EMBL" id="CP002287">
    <property type="protein sequence ID" value="ADP19385.1"/>
    <property type="molecule type" value="Genomic_DNA"/>
</dbReference>
<organism evidence="6 7">
    <name type="scientific">Achromobacter xylosoxidans (strain A8)</name>
    <dbReference type="NCBI Taxonomy" id="762376"/>
    <lineage>
        <taxon>Bacteria</taxon>
        <taxon>Pseudomonadati</taxon>
        <taxon>Pseudomonadota</taxon>
        <taxon>Betaproteobacteria</taxon>
        <taxon>Burkholderiales</taxon>
        <taxon>Alcaligenaceae</taxon>
        <taxon>Achromobacter</taxon>
    </lineage>
</organism>
<dbReference type="Proteomes" id="UP000006876">
    <property type="component" value="Chromosome"/>
</dbReference>
<evidence type="ECO:0000256" key="3">
    <source>
        <dbReference type="ARBA" id="ARBA00023134"/>
    </source>
</evidence>
<evidence type="ECO:0000256" key="1">
    <source>
        <dbReference type="ARBA" id="ARBA00022741"/>
    </source>
</evidence>
<dbReference type="HOGENOM" id="CLU_043725_1_1_4"/>
<dbReference type="Pfam" id="PF03308">
    <property type="entry name" value="MeaB"/>
    <property type="match status" value="1"/>
</dbReference>
<dbReference type="GO" id="GO:0005525">
    <property type="term" value="F:GTP binding"/>
    <property type="evidence" value="ECO:0007669"/>
    <property type="project" value="UniProtKB-KW"/>
</dbReference>
<gene>
    <name evidence="6" type="ordered locus">AXYL_06092</name>
</gene>
<accession>E3HLQ0</accession>
<dbReference type="OrthoDB" id="9778292at2"/>
<keyword evidence="4" id="KW-0143">Chaperone</keyword>
<dbReference type="STRING" id="762376.AXYL_06092"/>
<keyword evidence="1" id="KW-0547">Nucleotide-binding</keyword>
<evidence type="ECO:0000256" key="2">
    <source>
        <dbReference type="ARBA" id="ARBA00022801"/>
    </source>
</evidence>
<evidence type="ECO:0000313" key="6">
    <source>
        <dbReference type="EMBL" id="ADP19385.1"/>
    </source>
</evidence>
<dbReference type="KEGG" id="axy:AXYL_06092"/>
<dbReference type="InterPro" id="IPR052040">
    <property type="entry name" value="GTPase/Isobutyryl-CoA_mutase"/>
</dbReference>
<dbReference type="Gene3D" id="3.40.50.300">
    <property type="entry name" value="P-loop containing nucleotide triphosphate hydrolases"/>
    <property type="match status" value="1"/>
</dbReference>
<dbReference type="InterPro" id="IPR003593">
    <property type="entry name" value="AAA+_ATPase"/>
</dbReference>
<keyword evidence="3" id="KW-0342">GTP-binding</keyword>
<dbReference type="SMART" id="SM00382">
    <property type="entry name" value="AAA"/>
    <property type="match status" value="1"/>
</dbReference>
<dbReference type="GO" id="GO:0016787">
    <property type="term" value="F:hydrolase activity"/>
    <property type="evidence" value="ECO:0007669"/>
    <property type="project" value="UniProtKB-KW"/>
</dbReference>
<evidence type="ECO:0000259" key="5">
    <source>
        <dbReference type="SMART" id="SM00382"/>
    </source>
</evidence>
<dbReference type="RefSeq" id="WP_013396678.1">
    <property type="nucleotide sequence ID" value="NC_014640.1"/>
</dbReference>
<dbReference type="AlphaFoldDB" id="E3HLQ0"/>
<dbReference type="eggNOG" id="COG1703">
    <property type="taxonomic scope" value="Bacteria"/>
</dbReference>
<feature type="domain" description="AAA+ ATPase" evidence="5">
    <location>
        <begin position="51"/>
        <end position="257"/>
    </location>
</feature>
<sequence>MNAPGRLKHEGSPADAPPLDRWALGRALTRMANADAAEVARFALRDATAHAARRIGITGAPGAGKSTLVGHLALERAPTGRLGVLAVDPSSPKSGGAILGDRVRMDDLAGIGDLYIRSLGSRRTCDGLADNLPEMLDIMDEFGFDEVLLETVGIGQAEYAARAQVDTLVLVLLPESGDMVQAMKAGIMEMADIYVVNKSDLPGAKKMATDIQRIAAVSQQPEGAWRAPVLLASSTQSDSIRALSQAIDRHQAWRATDPERRQRLRAQRLRYRLRRMLELRIAHAIAHADDALFDAPLGQQMGRILAAAATLDS</sequence>
<dbReference type="InterPro" id="IPR027417">
    <property type="entry name" value="P-loop_NTPase"/>
</dbReference>
<dbReference type="SUPFAM" id="SSF52540">
    <property type="entry name" value="P-loop containing nucleoside triphosphate hydrolases"/>
    <property type="match status" value="1"/>
</dbReference>
<dbReference type="PANTHER" id="PTHR43087:SF1">
    <property type="entry name" value="LAO_AO TRANSPORT SYSTEM ATPASE"/>
    <property type="match status" value="1"/>
</dbReference>